<accession>A0A9W6XSB2</accession>
<sequence length="249" mass="27018">MVFPEERTTTFVVDLRVAEDVAYRGRHELVDDADMESLHFEHVTVADRDIDVDMDNTIDDIITDEQGPTASVDATVVGSREACQTQASAAHLEDIEGVTAQIPTEVESDHVGQACRSPSQKAGHETVAGDQTLVDSEINRCDGNESVTGACGSVDESVMPEVDENPEETIEHEESILDDDQVTVASVCGSLAIGDQDECVNDAHSESDTNGAADEEQAKKTGKRAYRDETESEELRVGQAARRQKPKRT</sequence>
<dbReference type="AlphaFoldDB" id="A0A9W6XSB2"/>
<feature type="region of interest" description="Disordered" evidence="1">
    <location>
        <begin position="200"/>
        <end position="249"/>
    </location>
</feature>
<name>A0A9W6XSB2_9STRA</name>
<comment type="caution">
    <text evidence="2">The sequence shown here is derived from an EMBL/GenBank/DDBJ whole genome shotgun (WGS) entry which is preliminary data.</text>
</comment>
<dbReference type="OrthoDB" id="10435649at2759"/>
<dbReference type="Proteomes" id="UP001165121">
    <property type="component" value="Unassembled WGS sequence"/>
</dbReference>
<organism evidence="2 3">
    <name type="scientific">Phytophthora fragariaefolia</name>
    <dbReference type="NCBI Taxonomy" id="1490495"/>
    <lineage>
        <taxon>Eukaryota</taxon>
        <taxon>Sar</taxon>
        <taxon>Stramenopiles</taxon>
        <taxon>Oomycota</taxon>
        <taxon>Peronosporomycetes</taxon>
        <taxon>Peronosporales</taxon>
        <taxon>Peronosporaceae</taxon>
        <taxon>Phytophthora</taxon>
    </lineage>
</organism>
<keyword evidence="3" id="KW-1185">Reference proteome</keyword>
<feature type="compositionally biased region" description="Basic and acidic residues" evidence="1">
    <location>
        <begin position="225"/>
        <end position="236"/>
    </location>
</feature>
<evidence type="ECO:0000313" key="2">
    <source>
        <dbReference type="EMBL" id="GMF44249.1"/>
    </source>
</evidence>
<reference evidence="2" key="1">
    <citation type="submission" date="2023-04" db="EMBL/GenBank/DDBJ databases">
        <title>Phytophthora fragariaefolia NBRC 109709.</title>
        <authorList>
            <person name="Ichikawa N."/>
            <person name="Sato H."/>
            <person name="Tonouchi N."/>
        </authorList>
    </citation>
    <scope>NUCLEOTIDE SEQUENCE</scope>
    <source>
        <strain evidence="2">NBRC 109709</strain>
    </source>
</reference>
<dbReference type="EMBL" id="BSXT01001656">
    <property type="protein sequence ID" value="GMF44249.1"/>
    <property type="molecule type" value="Genomic_DNA"/>
</dbReference>
<protein>
    <submittedName>
        <fullName evidence="2">Unnamed protein product</fullName>
    </submittedName>
</protein>
<evidence type="ECO:0000256" key="1">
    <source>
        <dbReference type="SAM" id="MobiDB-lite"/>
    </source>
</evidence>
<proteinExistence type="predicted"/>
<evidence type="ECO:0000313" key="3">
    <source>
        <dbReference type="Proteomes" id="UP001165121"/>
    </source>
</evidence>
<gene>
    <name evidence="2" type="ORF">Pfra01_001531500</name>
</gene>